<dbReference type="PROSITE" id="PS51155">
    <property type="entry name" value="CHIT_BIND_RR_2"/>
    <property type="match status" value="1"/>
</dbReference>
<keyword evidence="1" id="KW-0193">Cuticle</keyword>
<name>A0A7R8CR52_LEPSM</name>
<dbReference type="InterPro" id="IPR051217">
    <property type="entry name" value="Insect_Cuticle_Struc_Prot"/>
</dbReference>
<evidence type="ECO:0000313" key="2">
    <source>
        <dbReference type="EMBL" id="CAF2851805.1"/>
    </source>
</evidence>
<protein>
    <submittedName>
        <fullName evidence="2">(salmon louse) hypothetical protein</fullName>
    </submittedName>
</protein>
<dbReference type="PANTHER" id="PTHR12236:SF79">
    <property type="entry name" value="CUTICULAR PROTEIN 50CB-RELATED"/>
    <property type="match status" value="1"/>
</dbReference>
<dbReference type="Proteomes" id="UP000675881">
    <property type="component" value="Chromosome 14"/>
</dbReference>
<dbReference type="PANTHER" id="PTHR12236">
    <property type="entry name" value="STRUCTURAL CONTITUENT OF CUTICLE"/>
    <property type="match status" value="1"/>
</dbReference>
<evidence type="ECO:0000256" key="1">
    <source>
        <dbReference type="ARBA" id="ARBA00022460"/>
    </source>
</evidence>
<proteinExistence type="predicted"/>
<accession>A0A7R8CR52</accession>
<dbReference type="Pfam" id="PF00379">
    <property type="entry name" value="Chitin_bind_4"/>
    <property type="match status" value="1"/>
</dbReference>
<organism evidence="2 3">
    <name type="scientific">Lepeophtheirus salmonis</name>
    <name type="common">Salmon louse</name>
    <name type="synonym">Caligus salmonis</name>
    <dbReference type="NCBI Taxonomy" id="72036"/>
    <lineage>
        <taxon>Eukaryota</taxon>
        <taxon>Metazoa</taxon>
        <taxon>Ecdysozoa</taxon>
        <taxon>Arthropoda</taxon>
        <taxon>Crustacea</taxon>
        <taxon>Multicrustacea</taxon>
        <taxon>Hexanauplia</taxon>
        <taxon>Copepoda</taxon>
        <taxon>Siphonostomatoida</taxon>
        <taxon>Caligidae</taxon>
        <taxon>Lepeophtheirus</taxon>
    </lineage>
</organism>
<gene>
    <name evidence="2" type="ORF">LSAA_5185</name>
</gene>
<dbReference type="EMBL" id="HG994593">
    <property type="protein sequence ID" value="CAF2851805.1"/>
    <property type="molecule type" value="Genomic_DNA"/>
</dbReference>
<dbReference type="GO" id="GO:0031012">
    <property type="term" value="C:extracellular matrix"/>
    <property type="evidence" value="ECO:0007669"/>
    <property type="project" value="TreeGrafter"/>
</dbReference>
<dbReference type="GO" id="GO:0042302">
    <property type="term" value="F:structural constituent of cuticle"/>
    <property type="evidence" value="ECO:0007669"/>
    <property type="project" value="UniProtKB-UniRule"/>
</dbReference>
<reference evidence="2" key="1">
    <citation type="submission" date="2021-02" db="EMBL/GenBank/DDBJ databases">
        <authorList>
            <person name="Bekaert M."/>
        </authorList>
    </citation>
    <scope>NUCLEOTIDE SEQUENCE</scope>
    <source>
        <strain evidence="2">IoA-00</strain>
    </source>
</reference>
<dbReference type="GO" id="GO:0005615">
    <property type="term" value="C:extracellular space"/>
    <property type="evidence" value="ECO:0007669"/>
    <property type="project" value="TreeGrafter"/>
</dbReference>
<dbReference type="AlphaFoldDB" id="A0A7R8CR52"/>
<evidence type="ECO:0000313" key="3">
    <source>
        <dbReference type="Proteomes" id="UP000675881"/>
    </source>
</evidence>
<sequence length="168" mass="17372">MHTKSLFSCIALCFALANAAPQFYYNPIPPPAPAAPPPPSPVPAPVYGPYPSPPPPPPPPPPPTPAYSPYGPPSPPPPPPPANYAYVYSVLDAESGVDISADEQADNGAVSGSYKVTLPDGRIKTVTYTVVGDSGFVADVQYEAAPVSVAPVQAPAPAPYPTYVPYSF</sequence>
<dbReference type="InterPro" id="IPR000618">
    <property type="entry name" value="Insect_cuticle"/>
</dbReference>
<keyword evidence="3" id="KW-1185">Reference proteome</keyword>